<dbReference type="InterPro" id="IPR011006">
    <property type="entry name" value="CheY-like_superfamily"/>
</dbReference>
<evidence type="ECO:0000256" key="17">
    <source>
        <dbReference type="PROSITE-ProRule" id="PRU00169"/>
    </source>
</evidence>
<evidence type="ECO:0000259" key="19">
    <source>
        <dbReference type="PROSITE" id="PS50110"/>
    </source>
</evidence>
<comment type="caution">
    <text evidence="20">The sequence shown here is derived from an EMBL/GenBank/DDBJ whole genome shotgun (WGS) entry which is preliminary data.</text>
</comment>
<dbReference type="Gene3D" id="3.40.50.300">
    <property type="entry name" value="P-loop containing nucleotide triphosphate hydrolases"/>
    <property type="match status" value="1"/>
</dbReference>
<organism evidence="20 21">
    <name type="scientific">Sphingomonas brevis</name>
    <dbReference type="NCBI Taxonomy" id="2908206"/>
    <lineage>
        <taxon>Bacteria</taxon>
        <taxon>Pseudomonadati</taxon>
        <taxon>Pseudomonadota</taxon>
        <taxon>Alphaproteobacteria</taxon>
        <taxon>Sphingomonadales</taxon>
        <taxon>Sphingomonadaceae</taxon>
        <taxon>Sphingomonas</taxon>
    </lineage>
</organism>
<dbReference type="Gene3D" id="3.40.50.2300">
    <property type="match status" value="1"/>
</dbReference>
<evidence type="ECO:0000256" key="8">
    <source>
        <dbReference type="ARBA" id="ARBA00023012"/>
    </source>
</evidence>
<keyword evidence="4" id="KW-0678">Repressor</keyword>
<dbReference type="SMART" id="SM00382">
    <property type="entry name" value="AAA"/>
    <property type="match status" value="1"/>
</dbReference>
<keyword evidence="6" id="KW-0547">Nucleotide-binding</keyword>
<dbReference type="PANTHER" id="PTHR32071:SF95">
    <property type="entry name" value="DNA-BINDING TRANSCRIPTIONAL REGULATOR NTRC"/>
    <property type="match status" value="1"/>
</dbReference>
<dbReference type="InterPro" id="IPR003593">
    <property type="entry name" value="AAA+_ATPase"/>
</dbReference>
<evidence type="ECO:0000256" key="12">
    <source>
        <dbReference type="ARBA" id="ARBA00023163"/>
    </source>
</evidence>
<feature type="domain" description="Sigma-54 factor interaction" evidence="18">
    <location>
        <begin position="150"/>
        <end position="374"/>
    </location>
</feature>
<evidence type="ECO:0000256" key="1">
    <source>
        <dbReference type="ARBA" id="ARBA00004496"/>
    </source>
</evidence>
<dbReference type="PROSITE" id="PS50110">
    <property type="entry name" value="RESPONSE_REGULATORY"/>
    <property type="match status" value="1"/>
</dbReference>
<dbReference type="PROSITE" id="PS00676">
    <property type="entry name" value="SIGMA54_INTERACT_2"/>
    <property type="match status" value="1"/>
</dbReference>
<evidence type="ECO:0000313" key="21">
    <source>
        <dbReference type="Proteomes" id="UP001165383"/>
    </source>
</evidence>
<evidence type="ECO:0000256" key="3">
    <source>
        <dbReference type="ARBA" id="ARBA00022490"/>
    </source>
</evidence>
<dbReference type="InterPro" id="IPR058031">
    <property type="entry name" value="AAA_lid_NorR"/>
</dbReference>
<dbReference type="InterPro" id="IPR002078">
    <property type="entry name" value="Sigma_54_int"/>
</dbReference>
<dbReference type="EMBL" id="JAMGBB010000001">
    <property type="protein sequence ID" value="MCL6740418.1"/>
    <property type="molecule type" value="Genomic_DNA"/>
</dbReference>
<dbReference type="InterPro" id="IPR027417">
    <property type="entry name" value="P-loop_NTPase"/>
</dbReference>
<dbReference type="RefSeq" id="WP_249914850.1">
    <property type="nucleotide sequence ID" value="NZ_JAMGBB010000001.1"/>
</dbReference>
<sequence length="479" mass="51011">MREEVVLRSLLLVDADAQERRQLSAIASRAGWSIVGAADEETAVGLLQGPHGREVRATLLSSWNGETGPALIAALRKCRPNLPVIVLADGGSVALAVDAMRAGASDYLAKPIAPERLLEALTAHADRRRATGELAPLSEKIAPDLMLDQLVGAAPDFRSALAVAAKGARNRLPILIVGEPGSGKETFARAIHHASLRSRGPLVQLDCKAVAANIIDSELFGHMPGAFPGAFSERVGRMVEADGGTLLLDEIGSLPSETQARLDRVLATGEVRPVGCNGSNSVDVRVIATTSRPLPDDFHAGLAERISTTTVTIPPLRDRSGDIPALVRHFLTRFAEEPGMRPLSIGNDALAVLMRYGWPGNVRQLAGVLFRAALGSDDNSLTAEDFPHIAIQSRFSGRRSDVAPDIGKLSADAAMAGAPQVTLYRQDGHLRSLEEIEADIIRLAIGHYRGRMTEVARRLGIGRSTLYRKLGELGIDTAA</sequence>
<dbReference type="PRINTS" id="PR01590">
    <property type="entry name" value="HTHFIS"/>
</dbReference>
<name>A0ABT0S7P9_9SPHN</name>
<dbReference type="SUPFAM" id="SSF46689">
    <property type="entry name" value="Homeodomain-like"/>
    <property type="match status" value="1"/>
</dbReference>
<reference evidence="20" key="1">
    <citation type="submission" date="2022-05" db="EMBL/GenBank/DDBJ databases">
        <authorList>
            <person name="Jo J.-H."/>
            <person name="Im W.-T."/>
        </authorList>
    </citation>
    <scope>NUCLEOTIDE SEQUENCE</scope>
    <source>
        <strain evidence="20">RB56-2</strain>
    </source>
</reference>
<dbReference type="PROSITE" id="PS50045">
    <property type="entry name" value="SIGMA54_INTERACT_4"/>
    <property type="match status" value="1"/>
</dbReference>
<dbReference type="Gene3D" id="1.10.8.60">
    <property type="match status" value="1"/>
</dbReference>
<evidence type="ECO:0000256" key="16">
    <source>
        <dbReference type="ARBA" id="ARBA00043886"/>
    </source>
</evidence>
<keyword evidence="9" id="KW-0805">Transcription regulation</keyword>
<dbReference type="Proteomes" id="UP001165383">
    <property type="component" value="Unassembled WGS sequence"/>
</dbReference>
<accession>A0ABT0S7P9</accession>
<evidence type="ECO:0000256" key="10">
    <source>
        <dbReference type="ARBA" id="ARBA00023125"/>
    </source>
</evidence>
<dbReference type="InterPro" id="IPR002197">
    <property type="entry name" value="HTH_Fis"/>
</dbReference>
<evidence type="ECO:0000256" key="4">
    <source>
        <dbReference type="ARBA" id="ARBA00022491"/>
    </source>
</evidence>
<keyword evidence="12" id="KW-0804">Transcription</keyword>
<evidence type="ECO:0000256" key="14">
    <source>
        <dbReference type="ARBA" id="ARBA00029881"/>
    </source>
</evidence>
<keyword evidence="5" id="KW-0597">Phosphoprotein</keyword>
<dbReference type="PANTHER" id="PTHR32071">
    <property type="entry name" value="TRANSCRIPTIONAL REGULATORY PROTEIN"/>
    <property type="match status" value="1"/>
</dbReference>
<dbReference type="InterPro" id="IPR025943">
    <property type="entry name" value="Sigma_54_int_dom_ATP-bd_2"/>
</dbReference>
<keyword evidence="8" id="KW-0902">Two-component regulatory system</keyword>
<keyword evidence="7" id="KW-0067">ATP-binding</keyword>
<dbReference type="Pfam" id="PF00072">
    <property type="entry name" value="Response_reg"/>
    <property type="match status" value="1"/>
</dbReference>
<evidence type="ECO:0000256" key="15">
    <source>
        <dbReference type="ARBA" id="ARBA00031910"/>
    </source>
</evidence>
<protein>
    <recommendedName>
        <fullName evidence="2">DNA-binding transcriptional regulator NtrC</fullName>
    </recommendedName>
    <alternativeName>
        <fullName evidence="14">Nitrogen regulation protein NR(I)</fullName>
    </alternativeName>
    <alternativeName>
        <fullName evidence="15">Nitrogen regulator I</fullName>
    </alternativeName>
</protein>
<keyword evidence="21" id="KW-1185">Reference proteome</keyword>
<evidence type="ECO:0000256" key="13">
    <source>
        <dbReference type="ARBA" id="ARBA00023231"/>
    </source>
</evidence>
<dbReference type="CDD" id="cd00009">
    <property type="entry name" value="AAA"/>
    <property type="match status" value="1"/>
</dbReference>
<dbReference type="SMART" id="SM00448">
    <property type="entry name" value="REC"/>
    <property type="match status" value="1"/>
</dbReference>
<dbReference type="InterPro" id="IPR001789">
    <property type="entry name" value="Sig_transdc_resp-reg_receiver"/>
</dbReference>
<dbReference type="Pfam" id="PF25601">
    <property type="entry name" value="AAA_lid_14"/>
    <property type="match status" value="1"/>
</dbReference>
<evidence type="ECO:0000259" key="18">
    <source>
        <dbReference type="PROSITE" id="PS50045"/>
    </source>
</evidence>
<keyword evidence="10" id="KW-0238">DNA-binding</keyword>
<dbReference type="Pfam" id="PF00158">
    <property type="entry name" value="Sigma54_activat"/>
    <property type="match status" value="1"/>
</dbReference>
<dbReference type="SUPFAM" id="SSF52172">
    <property type="entry name" value="CheY-like"/>
    <property type="match status" value="1"/>
</dbReference>
<dbReference type="Gene3D" id="1.10.10.60">
    <property type="entry name" value="Homeodomain-like"/>
    <property type="match status" value="1"/>
</dbReference>
<evidence type="ECO:0000256" key="7">
    <source>
        <dbReference type="ARBA" id="ARBA00022840"/>
    </source>
</evidence>
<evidence type="ECO:0000256" key="5">
    <source>
        <dbReference type="ARBA" id="ARBA00022553"/>
    </source>
</evidence>
<comment type="caution">
    <text evidence="17">Lacks conserved residue(s) required for the propagation of feature annotation.</text>
</comment>
<comment type="subcellular location">
    <subcellularLocation>
        <location evidence="1">Cytoplasm</location>
    </subcellularLocation>
</comment>
<keyword evidence="13" id="KW-0535">Nitrogen fixation</keyword>
<evidence type="ECO:0000256" key="11">
    <source>
        <dbReference type="ARBA" id="ARBA00023159"/>
    </source>
</evidence>
<feature type="domain" description="Response regulatory" evidence="19">
    <location>
        <begin position="9"/>
        <end position="125"/>
    </location>
</feature>
<evidence type="ECO:0000256" key="9">
    <source>
        <dbReference type="ARBA" id="ARBA00023015"/>
    </source>
</evidence>
<gene>
    <name evidence="20" type="ORF">LZ518_04645</name>
</gene>
<evidence type="ECO:0000256" key="6">
    <source>
        <dbReference type="ARBA" id="ARBA00022741"/>
    </source>
</evidence>
<comment type="function">
    <text evidence="16">Member of the two-component regulatory system NtrB/NtrC, which controls expression of the nitrogen-regulated (ntr) genes in response to nitrogen limitation. Phosphorylated NtrC binds directly to DNA and stimulates the formation of open promoter-sigma54-RNA polymerase complexes.</text>
</comment>
<evidence type="ECO:0000313" key="20">
    <source>
        <dbReference type="EMBL" id="MCL6740418.1"/>
    </source>
</evidence>
<keyword evidence="11" id="KW-0010">Activator</keyword>
<dbReference type="SUPFAM" id="SSF52540">
    <property type="entry name" value="P-loop containing nucleoside triphosphate hydrolases"/>
    <property type="match status" value="1"/>
</dbReference>
<dbReference type="InterPro" id="IPR009057">
    <property type="entry name" value="Homeodomain-like_sf"/>
</dbReference>
<dbReference type="Pfam" id="PF02954">
    <property type="entry name" value="HTH_8"/>
    <property type="match status" value="1"/>
</dbReference>
<proteinExistence type="predicted"/>
<evidence type="ECO:0000256" key="2">
    <source>
        <dbReference type="ARBA" id="ARBA00019059"/>
    </source>
</evidence>
<keyword evidence="3" id="KW-0963">Cytoplasm</keyword>